<name>A0A3L6TE16_PANMI</name>
<organism evidence="2 3">
    <name type="scientific">Panicum miliaceum</name>
    <name type="common">Proso millet</name>
    <name type="synonym">Broomcorn millet</name>
    <dbReference type="NCBI Taxonomy" id="4540"/>
    <lineage>
        <taxon>Eukaryota</taxon>
        <taxon>Viridiplantae</taxon>
        <taxon>Streptophyta</taxon>
        <taxon>Embryophyta</taxon>
        <taxon>Tracheophyta</taxon>
        <taxon>Spermatophyta</taxon>
        <taxon>Magnoliopsida</taxon>
        <taxon>Liliopsida</taxon>
        <taxon>Poales</taxon>
        <taxon>Poaceae</taxon>
        <taxon>PACMAD clade</taxon>
        <taxon>Panicoideae</taxon>
        <taxon>Panicodae</taxon>
        <taxon>Paniceae</taxon>
        <taxon>Panicinae</taxon>
        <taxon>Panicum</taxon>
        <taxon>Panicum sect. Panicum</taxon>
    </lineage>
</organism>
<evidence type="ECO:0000313" key="2">
    <source>
        <dbReference type="EMBL" id="RLN36422.1"/>
    </source>
</evidence>
<dbReference type="OrthoDB" id="695537at2759"/>
<dbReference type="EMBL" id="PQIB02000002">
    <property type="protein sequence ID" value="RLN36422.1"/>
    <property type="molecule type" value="Genomic_DNA"/>
</dbReference>
<comment type="caution">
    <text evidence="2">The sequence shown here is derived from an EMBL/GenBank/DDBJ whole genome shotgun (WGS) entry which is preliminary data.</text>
</comment>
<evidence type="ECO:0000313" key="3">
    <source>
        <dbReference type="Proteomes" id="UP000275267"/>
    </source>
</evidence>
<dbReference type="AlphaFoldDB" id="A0A3L6TE16"/>
<evidence type="ECO:0000256" key="1">
    <source>
        <dbReference type="SAM" id="MobiDB-lite"/>
    </source>
</evidence>
<feature type="region of interest" description="Disordered" evidence="1">
    <location>
        <begin position="1"/>
        <end position="20"/>
    </location>
</feature>
<reference evidence="3" key="1">
    <citation type="journal article" date="2019" name="Nat. Commun.">
        <title>The genome of broomcorn millet.</title>
        <authorList>
            <person name="Zou C."/>
            <person name="Miki D."/>
            <person name="Li D."/>
            <person name="Tang Q."/>
            <person name="Xiao L."/>
            <person name="Rajput S."/>
            <person name="Deng P."/>
            <person name="Jia W."/>
            <person name="Huang R."/>
            <person name="Zhang M."/>
            <person name="Sun Y."/>
            <person name="Hu J."/>
            <person name="Fu X."/>
            <person name="Schnable P.S."/>
            <person name="Li F."/>
            <person name="Zhang H."/>
            <person name="Feng B."/>
            <person name="Zhu X."/>
            <person name="Liu R."/>
            <person name="Schnable J.C."/>
            <person name="Zhu J.-K."/>
            <person name="Zhang H."/>
        </authorList>
    </citation>
    <scope>NUCLEOTIDE SEQUENCE [LARGE SCALE GENOMIC DNA]</scope>
</reference>
<accession>A0A3L6TE16</accession>
<protein>
    <submittedName>
        <fullName evidence="2">Uncharacterized protein</fullName>
    </submittedName>
</protein>
<keyword evidence="3" id="KW-1185">Reference proteome</keyword>
<sequence length="234" mass="26212">MRREEACNRRHPANDYPPRDPEAARVLRAYVPSTPLGFAGFLALQELNLADVQFTLSDVYIPSDEPCMIAAPNLRSLTIVSVGDYYAWVFGELPRLDNATIDFDTYVNGDDFGVFVAGVAHARKLTLSTFYQPIINNREQETDANAEFQNTQWTDGMCASLQAVKINDISCFSNEMCFIELVLYKATALRKMSISLGDECSMTEENALSKLISTYRGASPSAQVFFKGNYLYFN</sequence>
<dbReference type="Proteomes" id="UP000275267">
    <property type="component" value="Unassembled WGS sequence"/>
</dbReference>
<proteinExistence type="predicted"/>
<gene>
    <name evidence="2" type="ORF">C2845_PM03G36090</name>
</gene>